<dbReference type="KEGG" id="pmak:PMPD1_2210"/>
<dbReference type="RefSeq" id="WP_173634117.1">
    <property type="nucleotide sequence ID" value="NZ_CP054212.1"/>
</dbReference>
<dbReference type="Proteomes" id="UP000505325">
    <property type="component" value="Chromosome"/>
</dbReference>
<proteinExistence type="predicted"/>
<reference evidence="2 3" key="1">
    <citation type="submission" date="2020-06" db="EMBL/GenBank/DDBJ databases">
        <title>Genome sequence of Paramixta manurensis strain PD-1.</title>
        <authorList>
            <person name="Lee C.W."/>
            <person name="Kim J."/>
        </authorList>
    </citation>
    <scope>NUCLEOTIDE SEQUENCE [LARGE SCALE GENOMIC DNA]</scope>
    <source>
        <strain evidence="2 3">PD-1</strain>
    </source>
</reference>
<name>A0A6M8U8Y9_9GAMM</name>
<dbReference type="AlphaFoldDB" id="A0A6M8U8Y9"/>
<feature type="signal peptide" evidence="1">
    <location>
        <begin position="1"/>
        <end position="19"/>
    </location>
</feature>
<evidence type="ECO:0000313" key="2">
    <source>
        <dbReference type="EMBL" id="QKJ87155.1"/>
    </source>
</evidence>
<keyword evidence="3" id="KW-1185">Reference proteome</keyword>
<gene>
    <name evidence="2" type="ORF">PMPD1_2210</name>
</gene>
<sequence>MKKINNILIICMLSLNASAAFTEPEMSQLEEINNKAIKKTEDSRRILDSTIKKQYQICQNKKNR</sequence>
<keyword evidence="1" id="KW-0732">Signal</keyword>
<dbReference type="EMBL" id="CP054212">
    <property type="protein sequence ID" value="QKJ87155.1"/>
    <property type="molecule type" value="Genomic_DNA"/>
</dbReference>
<evidence type="ECO:0000313" key="3">
    <source>
        <dbReference type="Proteomes" id="UP000505325"/>
    </source>
</evidence>
<protein>
    <submittedName>
        <fullName evidence="2">Uncharacterized protein</fullName>
    </submittedName>
</protein>
<organism evidence="2 3">
    <name type="scientific">Paramixta manurensis</name>
    <dbReference type="NCBI Taxonomy" id="2740817"/>
    <lineage>
        <taxon>Bacteria</taxon>
        <taxon>Pseudomonadati</taxon>
        <taxon>Pseudomonadota</taxon>
        <taxon>Gammaproteobacteria</taxon>
        <taxon>Enterobacterales</taxon>
        <taxon>Erwiniaceae</taxon>
        <taxon>Paramixta</taxon>
    </lineage>
</organism>
<accession>A0A6M8U8Y9</accession>
<evidence type="ECO:0000256" key="1">
    <source>
        <dbReference type="SAM" id="SignalP"/>
    </source>
</evidence>
<feature type="chain" id="PRO_5026794481" evidence="1">
    <location>
        <begin position="20"/>
        <end position="64"/>
    </location>
</feature>